<accession>A0A1A7BY54</accession>
<protein>
    <submittedName>
        <fullName evidence="1">Uncharacterized protein</fullName>
    </submittedName>
</protein>
<gene>
    <name evidence="1" type="ORF">ASR47_100299</name>
</gene>
<keyword evidence="2" id="KW-1185">Reference proteome</keyword>
<reference evidence="1 2" key="1">
    <citation type="submission" date="2016-04" db="EMBL/GenBank/DDBJ databases">
        <title>Draft genome sequence of Janthinobacterium psychrotolerans sp. nov., isolated from freshwater sediments in Denmark.</title>
        <authorList>
            <person name="Gong X."/>
            <person name="Skrivergaard S."/>
            <person name="Korsgaard B.S."/>
            <person name="Schreiber L."/>
            <person name="Marshall I.P."/>
            <person name="Finster K."/>
            <person name="Schramm A."/>
        </authorList>
    </citation>
    <scope>NUCLEOTIDE SEQUENCE [LARGE SCALE GENOMIC DNA]</scope>
    <source>
        <strain evidence="1 2">S3-2</strain>
    </source>
</reference>
<dbReference type="EMBL" id="LOCQ01000061">
    <property type="protein sequence ID" value="OBV37048.1"/>
    <property type="molecule type" value="Genomic_DNA"/>
</dbReference>
<evidence type="ECO:0000313" key="2">
    <source>
        <dbReference type="Proteomes" id="UP000092713"/>
    </source>
</evidence>
<name>A0A1A7BY54_9BURK</name>
<dbReference type="AlphaFoldDB" id="A0A1A7BY54"/>
<comment type="caution">
    <text evidence="1">The sequence shown here is derived from an EMBL/GenBank/DDBJ whole genome shotgun (WGS) entry which is preliminary data.</text>
</comment>
<organism evidence="1 2">
    <name type="scientific">Janthinobacterium psychrotolerans</name>
    <dbReference type="NCBI Taxonomy" id="1747903"/>
    <lineage>
        <taxon>Bacteria</taxon>
        <taxon>Pseudomonadati</taxon>
        <taxon>Pseudomonadota</taxon>
        <taxon>Betaproteobacteria</taxon>
        <taxon>Burkholderiales</taxon>
        <taxon>Oxalobacteraceae</taxon>
        <taxon>Janthinobacterium</taxon>
    </lineage>
</organism>
<dbReference type="Proteomes" id="UP000092713">
    <property type="component" value="Unassembled WGS sequence"/>
</dbReference>
<dbReference type="STRING" id="1747903.ASR47_100299"/>
<sequence>MMARRTFLLSMLLPGHALVAGAPFAVHWFLASR</sequence>
<proteinExistence type="predicted"/>
<evidence type="ECO:0000313" key="1">
    <source>
        <dbReference type="EMBL" id="OBV37048.1"/>
    </source>
</evidence>